<comment type="subcellular location">
    <subcellularLocation>
        <location evidence="1">Cell membrane</location>
        <topology evidence="1">Multi-pass membrane protein</topology>
    </subcellularLocation>
</comment>
<dbReference type="PANTHER" id="PTHR22926:SF3">
    <property type="entry name" value="UNDECAPRENYL-PHOSPHATE ALPHA-N-ACETYLGLUCOSAMINYL 1-PHOSPHATE TRANSFERASE"/>
    <property type="match status" value="1"/>
</dbReference>
<feature type="transmembrane region" description="Helical" evidence="8">
    <location>
        <begin position="226"/>
        <end position="245"/>
    </location>
</feature>
<keyword evidence="2" id="KW-1003">Cell membrane</keyword>
<dbReference type="Proteomes" id="UP000005096">
    <property type="component" value="Chromosome"/>
</dbReference>
<evidence type="ECO:0000256" key="1">
    <source>
        <dbReference type="ARBA" id="ARBA00004651"/>
    </source>
</evidence>
<feature type="binding site" evidence="7">
    <location>
        <position position="165"/>
    </location>
    <ligand>
        <name>Mg(2+)</name>
        <dbReference type="ChEBI" id="CHEBI:18420"/>
    </ligand>
</feature>
<dbReference type="STRING" id="584708.Apau_1794"/>
<gene>
    <name evidence="9" type="ORF">Apau_1794</name>
</gene>
<feature type="transmembrane region" description="Helical" evidence="8">
    <location>
        <begin position="251"/>
        <end position="272"/>
    </location>
</feature>
<keyword evidence="10" id="KW-1185">Reference proteome</keyword>
<evidence type="ECO:0000256" key="6">
    <source>
        <dbReference type="ARBA" id="ARBA00023136"/>
    </source>
</evidence>
<dbReference type="InterPro" id="IPR000715">
    <property type="entry name" value="Glycosyl_transferase_4"/>
</dbReference>
<evidence type="ECO:0000256" key="8">
    <source>
        <dbReference type="SAM" id="Phobius"/>
    </source>
</evidence>
<reference evidence="9 10" key="1">
    <citation type="journal article" date="2010" name="Stand. Genomic Sci.">
        <title>Non-contiguous finished genome sequence of Aminomonas paucivorans type strain (GLU-3).</title>
        <authorList>
            <person name="Pitluck S."/>
            <person name="Yasawong M."/>
            <person name="Held B."/>
            <person name="Lapidus A."/>
            <person name="Nolan M."/>
            <person name="Copeland A."/>
            <person name="Lucas S."/>
            <person name="Del Rio T.G."/>
            <person name="Tice H."/>
            <person name="Cheng J.F."/>
            <person name="Chertkov O."/>
            <person name="Goodwin L."/>
            <person name="Tapia R."/>
            <person name="Han C."/>
            <person name="Liolios K."/>
            <person name="Ivanova N."/>
            <person name="Mavromatis K."/>
            <person name="Ovchinnikova G."/>
            <person name="Pati A."/>
            <person name="Chen A."/>
            <person name="Palaniappan K."/>
            <person name="Land M."/>
            <person name="Hauser L."/>
            <person name="Chang Y.J."/>
            <person name="Jeffries C.D."/>
            <person name="Pukall R."/>
            <person name="Spring S."/>
            <person name="Rohde M."/>
            <person name="Sikorski J."/>
            <person name="Goker M."/>
            <person name="Woyke T."/>
            <person name="Bristow J."/>
            <person name="Eisen J.A."/>
            <person name="Markowitz V."/>
            <person name="Hugenholtz P."/>
            <person name="Kyrpides N.C."/>
            <person name="Klenk H.P."/>
        </authorList>
    </citation>
    <scope>NUCLEOTIDE SEQUENCE [LARGE SCALE GENOMIC DNA]</scope>
    <source>
        <strain evidence="9 10">DSM 12260</strain>
    </source>
</reference>
<protein>
    <submittedName>
        <fullName evidence="9">Glycosyl transferase, family 4, conserved region</fullName>
    </submittedName>
</protein>
<dbReference type="EMBL" id="CM001022">
    <property type="protein sequence ID" value="EFQ24210.1"/>
    <property type="molecule type" value="Genomic_DNA"/>
</dbReference>
<feature type="transmembrane region" description="Helical" evidence="8">
    <location>
        <begin position="62"/>
        <end position="80"/>
    </location>
</feature>
<dbReference type="CDD" id="cd06854">
    <property type="entry name" value="GT_WbpL_WbcO_like"/>
    <property type="match status" value="1"/>
</dbReference>
<evidence type="ECO:0000313" key="9">
    <source>
        <dbReference type="EMBL" id="EFQ24210.1"/>
    </source>
</evidence>
<evidence type="ECO:0000256" key="4">
    <source>
        <dbReference type="ARBA" id="ARBA00022692"/>
    </source>
</evidence>
<evidence type="ECO:0000256" key="3">
    <source>
        <dbReference type="ARBA" id="ARBA00022679"/>
    </source>
</evidence>
<keyword evidence="5 8" id="KW-1133">Transmembrane helix</keyword>
<feature type="transmembrane region" description="Helical" evidence="8">
    <location>
        <begin position="197"/>
        <end position="214"/>
    </location>
</feature>
<feature type="transmembrane region" description="Helical" evidence="8">
    <location>
        <begin position="116"/>
        <end position="136"/>
    </location>
</feature>
<dbReference type="PANTHER" id="PTHR22926">
    <property type="entry name" value="PHOSPHO-N-ACETYLMURAMOYL-PENTAPEPTIDE-TRANSFERASE"/>
    <property type="match status" value="1"/>
</dbReference>
<dbReference type="PaxDb" id="584708-Apau_1794"/>
<feature type="transmembrane region" description="Helical" evidence="8">
    <location>
        <begin position="326"/>
        <end position="346"/>
    </location>
</feature>
<evidence type="ECO:0000256" key="7">
    <source>
        <dbReference type="PIRSR" id="PIRSR600715-1"/>
    </source>
</evidence>
<organism evidence="9 10">
    <name type="scientific">Aminomonas paucivorans DSM 12260</name>
    <dbReference type="NCBI Taxonomy" id="584708"/>
    <lineage>
        <taxon>Bacteria</taxon>
        <taxon>Thermotogati</taxon>
        <taxon>Synergistota</taxon>
        <taxon>Synergistia</taxon>
        <taxon>Synergistales</taxon>
        <taxon>Synergistaceae</taxon>
        <taxon>Aminomonas</taxon>
    </lineage>
</organism>
<keyword evidence="6 8" id="KW-0472">Membrane</keyword>
<dbReference type="GO" id="GO:0044038">
    <property type="term" value="P:cell wall macromolecule biosynthetic process"/>
    <property type="evidence" value="ECO:0007669"/>
    <property type="project" value="TreeGrafter"/>
</dbReference>
<keyword evidence="3 9" id="KW-0808">Transferase</keyword>
<name>E3CVL9_9BACT</name>
<dbReference type="HOGENOM" id="CLU_023982_3_1_0"/>
<evidence type="ECO:0000256" key="5">
    <source>
        <dbReference type="ARBA" id="ARBA00022989"/>
    </source>
</evidence>
<evidence type="ECO:0000256" key="2">
    <source>
        <dbReference type="ARBA" id="ARBA00022475"/>
    </source>
</evidence>
<dbReference type="GO" id="GO:0016780">
    <property type="term" value="F:phosphotransferase activity, for other substituted phosphate groups"/>
    <property type="evidence" value="ECO:0007669"/>
    <property type="project" value="InterPro"/>
</dbReference>
<dbReference type="GO" id="GO:0046872">
    <property type="term" value="F:metal ion binding"/>
    <property type="evidence" value="ECO:0007669"/>
    <property type="project" value="UniProtKB-KW"/>
</dbReference>
<dbReference type="eggNOG" id="COG0472">
    <property type="taxonomic scope" value="Bacteria"/>
</dbReference>
<keyword evidence="7" id="KW-0460">Magnesium</keyword>
<feature type="binding site" evidence="7">
    <location>
        <position position="225"/>
    </location>
    <ligand>
        <name>Mg(2+)</name>
        <dbReference type="ChEBI" id="CHEBI:18420"/>
    </ligand>
</feature>
<keyword evidence="7" id="KW-0479">Metal-binding</keyword>
<accession>E3CVL9</accession>
<comment type="cofactor">
    <cofactor evidence="7">
        <name>Mg(2+)</name>
        <dbReference type="ChEBI" id="CHEBI:18420"/>
    </cofactor>
</comment>
<dbReference type="GO" id="GO:0071555">
    <property type="term" value="P:cell wall organization"/>
    <property type="evidence" value="ECO:0007669"/>
    <property type="project" value="TreeGrafter"/>
</dbReference>
<feature type="transmembrane region" description="Helical" evidence="8">
    <location>
        <begin position="298"/>
        <end position="320"/>
    </location>
</feature>
<keyword evidence="4 8" id="KW-0812">Transmembrane</keyword>
<sequence>MVAGLRLRGIVVLTLLYALVAAALGFALSALLTGGVVRRAKRAGALDLPNERSSHRTPTPRGGGLGFVLTCTALLALLALLDRGGFRLWLALAGAFPVAWGGWLDDRRSLSPRLRLAVQAAAALWTLLCLGGVPVLDWGPSRWNLGLGGTMAAALALLWGTNLFNFMDGIDGFAGIEGASVFLLGGAAFLLRGPVPLGFLCLGLTGALGGFLLWNWPPAQIFMGDVGSGFLGFLFAAVALAGQLGGIPIPFWMVLGTGFFVDATATLLLRVGTGNSPVQPHREHAYQRLARHGLSHRTLSLALGSFNALWGLAALAALALAPQALMPLWGASWSAALAVWVLARCLPPTTDGTRRV</sequence>
<feature type="transmembrane region" description="Helical" evidence="8">
    <location>
        <begin position="172"/>
        <end position="191"/>
    </location>
</feature>
<feature type="transmembrane region" description="Helical" evidence="8">
    <location>
        <begin position="86"/>
        <end position="104"/>
    </location>
</feature>
<dbReference type="GO" id="GO:0005886">
    <property type="term" value="C:plasma membrane"/>
    <property type="evidence" value="ECO:0007669"/>
    <property type="project" value="UniProtKB-SubCell"/>
</dbReference>
<evidence type="ECO:0000313" key="10">
    <source>
        <dbReference type="Proteomes" id="UP000005096"/>
    </source>
</evidence>
<feature type="transmembrane region" description="Helical" evidence="8">
    <location>
        <begin position="12"/>
        <end position="32"/>
    </location>
</feature>
<dbReference type="AlphaFoldDB" id="E3CVL9"/>
<proteinExistence type="predicted"/>
<feature type="transmembrane region" description="Helical" evidence="8">
    <location>
        <begin position="142"/>
        <end position="160"/>
    </location>
</feature>
<dbReference type="GO" id="GO:0009103">
    <property type="term" value="P:lipopolysaccharide biosynthetic process"/>
    <property type="evidence" value="ECO:0007669"/>
    <property type="project" value="TreeGrafter"/>
</dbReference>
<dbReference type="Pfam" id="PF00953">
    <property type="entry name" value="Glycos_transf_4"/>
    <property type="match status" value="1"/>
</dbReference>